<keyword evidence="2" id="KW-1185">Reference proteome</keyword>
<evidence type="ECO:0000313" key="2">
    <source>
        <dbReference type="Proteomes" id="UP000269945"/>
    </source>
</evidence>
<accession>A0A9X9M154</accession>
<sequence length="57" mass="6163">MEGDSVGVSVAMTTGRTELPSLLAFCLGPPAHPDALHPFCKCKEPLSFKALHQNKRQ</sequence>
<proteinExistence type="predicted"/>
<dbReference type="AlphaFoldDB" id="A0A9X9M154"/>
<gene>
    <name evidence="1" type="ORF">BN2614_LOCUS3</name>
</gene>
<feature type="non-terminal residue" evidence="1">
    <location>
        <position position="57"/>
    </location>
</feature>
<evidence type="ECO:0000313" key="1">
    <source>
        <dbReference type="EMBL" id="VCX13297.1"/>
    </source>
</evidence>
<reference evidence="1 2" key="1">
    <citation type="submission" date="2018-10" db="EMBL/GenBank/DDBJ databases">
        <authorList>
            <person name="Ekblom R."/>
            <person name="Jareborg N."/>
        </authorList>
    </citation>
    <scope>NUCLEOTIDE SEQUENCE [LARGE SCALE GENOMIC DNA]</scope>
    <source>
        <tissue evidence="1">Muscle</tissue>
    </source>
</reference>
<name>A0A9X9M154_GULGU</name>
<dbReference type="EMBL" id="CYRY02035046">
    <property type="protein sequence ID" value="VCX13297.1"/>
    <property type="molecule type" value="Genomic_DNA"/>
</dbReference>
<dbReference type="Proteomes" id="UP000269945">
    <property type="component" value="Unassembled WGS sequence"/>
</dbReference>
<comment type="caution">
    <text evidence="1">The sequence shown here is derived from an EMBL/GenBank/DDBJ whole genome shotgun (WGS) entry which is preliminary data.</text>
</comment>
<protein>
    <submittedName>
        <fullName evidence="1">Uncharacterized protein</fullName>
    </submittedName>
</protein>
<organism evidence="1 2">
    <name type="scientific">Gulo gulo</name>
    <name type="common">Wolverine</name>
    <name type="synonym">Gluton</name>
    <dbReference type="NCBI Taxonomy" id="48420"/>
    <lineage>
        <taxon>Eukaryota</taxon>
        <taxon>Metazoa</taxon>
        <taxon>Chordata</taxon>
        <taxon>Craniata</taxon>
        <taxon>Vertebrata</taxon>
        <taxon>Euteleostomi</taxon>
        <taxon>Mammalia</taxon>
        <taxon>Eutheria</taxon>
        <taxon>Laurasiatheria</taxon>
        <taxon>Carnivora</taxon>
        <taxon>Caniformia</taxon>
        <taxon>Musteloidea</taxon>
        <taxon>Mustelidae</taxon>
        <taxon>Guloninae</taxon>
        <taxon>Gulo</taxon>
    </lineage>
</organism>